<dbReference type="OrthoDB" id="440676at2759"/>
<keyword evidence="3 5" id="KW-0131">Cell cycle</keyword>
<dbReference type="InParanoid" id="A5DHR2"/>
<dbReference type="PRINTS" id="PR00296">
    <property type="entry name" value="CYCLINKINASE"/>
</dbReference>
<dbReference type="STRING" id="294746.A5DHR2"/>
<dbReference type="KEGG" id="pgu:PGUG_02813"/>
<dbReference type="EMBL" id="CH408157">
    <property type="protein sequence ID" value="EDK38716.2"/>
    <property type="molecule type" value="Genomic_DNA"/>
</dbReference>
<dbReference type="FunFam" id="3.30.170.10:FF:000002">
    <property type="entry name" value="Cyclin-dependent kinases regulatory subunit"/>
    <property type="match status" value="1"/>
</dbReference>
<evidence type="ECO:0000256" key="2">
    <source>
        <dbReference type="ARBA" id="ARBA00022618"/>
    </source>
</evidence>
<name>A5DHR2_PICGU</name>
<sequence>MVVVSTIPITSEAFWVPTASTGDTTKSNPRFRALSTSASRVNTPNAMNQKSFFSLRWFMIAPVHPSRQRQIRRSSQTTLHTRVRVAIAPQLPFFDVTMSKPRYLTDSERAKILEFQDMIHYSPRYSDDINEYRHVMLPKNMLKAIPQDYFNPETGTLRILHEDEWRGLGITQSLGWAHYETHAPEPHILLFKRPINYS</sequence>
<dbReference type="GeneID" id="5126697"/>
<protein>
    <recommendedName>
        <fullName evidence="4 5">Cyclin-dependent kinases regulatory subunit</fullName>
    </recommendedName>
</protein>
<dbReference type="Proteomes" id="UP000001997">
    <property type="component" value="Unassembled WGS sequence"/>
</dbReference>
<dbReference type="PROSITE" id="PS00945">
    <property type="entry name" value="CKS_2"/>
    <property type="match status" value="1"/>
</dbReference>
<gene>
    <name evidence="6" type="ORF">PGUG_02813</name>
</gene>
<dbReference type="HOGENOM" id="CLU_1378590_0_0_1"/>
<evidence type="ECO:0000313" key="6">
    <source>
        <dbReference type="EMBL" id="EDK38716.2"/>
    </source>
</evidence>
<evidence type="ECO:0000256" key="3">
    <source>
        <dbReference type="ARBA" id="ARBA00023306"/>
    </source>
</evidence>
<evidence type="ECO:0000256" key="4">
    <source>
        <dbReference type="ARBA" id="ARBA00068939"/>
    </source>
</evidence>
<dbReference type="VEuPathDB" id="FungiDB:PGUG_02813"/>
<dbReference type="GO" id="GO:0016538">
    <property type="term" value="F:cyclin-dependent protein serine/threonine kinase regulator activity"/>
    <property type="evidence" value="ECO:0007669"/>
    <property type="project" value="InterPro"/>
</dbReference>
<comment type="function">
    <text evidence="5">Binds to the catalytic subunit of the cyclin dependent kinases and is essential for their biological function.</text>
</comment>
<dbReference type="InterPro" id="IPR036858">
    <property type="entry name" value="Cyclin-dep_kinase_reg-sub_sf"/>
</dbReference>
<dbReference type="SMART" id="SM01084">
    <property type="entry name" value="CKS"/>
    <property type="match status" value="1"/>
</dbReference>
<comment type="similarity">
    <text evidence="1 5">Belongs to the CKS family.</text>
</comment>
<evidence type="ECO:0000256" key="5">
    <source>
        <dbReference type="RuleBase" id="RU311113"/>
    </source>
</evidence>
<dbReference type="eggNOG" id="KOG3484">
    <property type="taxonomic scope" value="Eukaryota"/>
</dbReference>
<reference evidence="6 7" key="1">
    <citation type="journal article" date="2009" name="Nature">
        <title>Evolution of pathogenicity and sexual reproduction in eight Candida genomes.</title>
        <authorList>
            <person name="Butler G."/>
            <person name="Rasmussen M.D."/>
            <person name="Lin M.F."/>
            <person name="Santos M.A."/>
            <person name="Sakthikumar S."/>
            <person name="Munro C.A."/>
            <person name="Rheinbay E."/>
            <person name="Grabherr M."/>
            <person name="Forche A."/>
            <person name="Reedy J.L."/>
            <person name="Agrafioti I."/>
            <person name="Arnaud M.B."/>
            <person name="Bates S."/>
            <person name="Brown A.J."/>
            <person name="Brunke S."/>
            <person name="Costanzo M.C."/>
            <person name="Fitzpatrick D.A."/>
            <person name="de Groot P.W."/>
            <person name="Harris D."/>
            <person name="Hoyer L.L."/>
            <person name="Hube B."/>
            <person name="Klis F.M."/>
            <person name="Kodira C."/>
            <person name="Lennard N."/>
            <person name="Logue M.E."/>
            <person name="Martin R."/>
            <person name="Neiman A.M."/>
            <person name="Nikolaou E."/>
            <person name="Quail M.A."/>
            <person name="Quinn J."/>
            <person name="Santos M.C."/>
            <person name="Schmitzberger F.F."/>
            <person name="Sherlock G."/>
            <person name="Shah P."/>
            <person name="Silverstein K.A."/>
            <person name="Skrzypek M.S."/>
            <person name="Soll D."/>
            <person name="Staggs R."/>
            <person name="Stansfield I."/>
            <person name="Stumpf M.P."/>
            <person name="Sudbery P.E."/>
            <person name="Srikantha T."/>
            <person name="Zeng Q."/>
            <person name="Berman J."/>
            <person name="Berriman M."/>
            <person name="Heitman J."/>
            <person name="Gow N.A."/>
            <person name="Lorenz M.C."/>
            <person name="Birren B.W."/>
            <person name="Kellis M."/>
            <person name="Cuomo C.A."/>
        </authorList>
    </citation>
    <scope>NUCLEOTIDE SEQUENCE [LARGE SCALE GENOMIC DNA]</scope>
    <source>
        <strain evidence="7">ATCC 6260 / CBS 566 / DSM 6381 / JCM 1539 / NBRC 10279 / NRRL Y-324</strain>
    </source>
</reference>
<dbReference type="RefSeq" id="XP_001485085.2">
    <property type="nucleotide sequence ID" value="XM_001485035.1"/>
</dbReference>
<dbReference type="Pfam" id="PF01111">
    <property type="entry name" value="CKS"/>
    <property type="match status" value="1"/>
</dbReference>
<dbReference type="AlphaFoldDB" id="A5DHR2"/>
<keyword evidence="2 5" id="KW-0132">Cell division</keyword>
<evidence type="ECO:0000256" key="1">
    <source>
        <dbReference type="ARBA" id="ARBA00007782"/>
    </source>
</evidence>
<proteinExistence type="inferred from homology"/>
<accession>A5DHR2</accession>
<keyword evidence="7" id="KW-1185">Reference proteome</keyword>
<dbReference type="InterPro" id="IPR000789">
    <property type="entry name" value="Cyclin-dep_kinase_reg-sub"/>
</dbReference>
<dbReference type="GO" id="GO:0051301">
    <property type="term" value="P:cell division"/>
    <property type="evidence" value="ECO:0007669"/>
    <property type="project" value="UniProtKB-UniRule"/>
</dbReference>
<dbReference type="GO" id="GO:0030295">
    <property type="term" value="F:protein kinase activator activity"/>
    <property type="evidence" value="ECO:0007669"/>
    <property type="project" value="UniProtKB-ARBA"/>
</dbReference>
<dbReference type="GO" id="GO:0000307">
    <property type="term" value="C:cyclin-dependent protein kinase holoenzyme complex"/>
    <property type="evidence" value="ECO:0007669"/>
    <property type="project" value="UniProtKB-ARBA"/>
</dbReference>
<evidence type="ECO:0000313" key="7">
    <source>
        <dbReference type="Proteomes" id="UP000001997"/>
    </source>
</evidence>
<dbReference type="SUPFAM" id="SSF55637">
    <property type="entry name" value="Cell cycle regulatory proteins"/>
    <property type="match status" value="1"/>
</dbReference>
<organism evidence="6 7">
    <name type="scientific">Meyerozyma guilliermondii (strain ATCC 6260 / CBS 566 / DSM 6381 / JCM 1539 / NBRC 10279 / NRRL Y-324)</name>
    <name type="common">Yeast</name>
    <name type="synonym">Candida guilliermondii</name>
    <dbReference type="NCBI Taxonomy" id="294746"/>
    <lineage>
        <taxon>Eukaryota</taxon>
        <taxon>Fungi</taxon>
        <taxon>Dikarya</taxon>
        <taxon>Ascomycota</taxon>
        <taxon>Saccharomycotina</taxon>
        <taxon>Pichiomycetes</taxon>
        <taxon>Debaryomycetaceae</taxon>
        <taxon>Meyerozyma</taxon>
    </lineage>
</organism>
<dbReference type="Gene3D" id="3.30.170.10">
    <property type="entry name" value="Cyclin-dependent kinase, regulatory subunit"/>
    <property type="match status" value="1"/>
</dbReference>
<dbReference type="PANTHER" id="PTHR23415">
    <property type="entry name" value="CYCLIN-DEPENDENT KINASES REGULATORY SUBUNIT/60S RIBOSOME SUBUNIT BIOGENESIS PROTEIN NIP7"/>
    <property type="match status" value="1"/>
</dbReference>